<dbReference type="Proteomes" id="UP001066276">
    <property type="component" value="Chromosome 9"/>
</dbReference>
<protein>
    <submittedName>
        <fullName evidence="2">Uncharacterized protein</fullName>
    </submittedName>
</protein>
<evidence type="ECO:0000256" key="1">
    <source>
        <dbReference type="SAM" id="MobiDB-lite"/>
    </source>
</evidence>
<feature type="compositionally biased region" description="Basic and acidic residues" evidence="1">
    <location>
        <begin position="195"/>
        <end position="207"/>
    </location>
</feature>
<proteinExistence type="predicted"/>
<name>A0AAV7MKF5_PLEWA</name>
<evidence type="ECO:0000313" key="3">
    <source>
        <dbReference type="Proteomes" id="UP001066276"/>
    </source>
</evidence>
<organism evidence="2 3">
    <name type="scientific">Pleurodeles waltl</name>
    <name type="common">Iberian ribbed newt</name>
    <dbReference type="NCBI Taxonomy" id="8319"/>
    <lineage>
        <taxon>Eukaryota</taxon>
        <taxon>Metazoa</taxon>
        <taxon>Chordata</taxon>
        <taxon>Craniata</taxon>
        <taxon>Vertebrata</taxon>
        <taxon>Euteleostomi</taxon>
        <taxon>Amphibia</taxon>
        <taxon>Batrachia</taxon>
        <taxon>Caudata</taxon>
        <taxon>Salamandroidea</taxon>
        <taxon>Salamandridae</taxon>
        <taxon>Pleurodelinae</taxon>
        <taxon>Pleurodeles</taxon>
    </lineage>
</organism>
<sequence length="217" mass="23430">MSDPLRRSGTINNTLDVSKPDVLRRCLPSTVKQLLLSDLARASEGGGGDGAAGAVYFVPQDSEAAFLLQTIETQKTSTINSRCSQILPFIFPQNKIRLKYELLRRSQRSPTNVMVANPTKAWMSGSRPLSSAHPCFSCIPGNDIQAGEHFPQAVSASGAGFAALRVAAGCGCQTNANCTEPRGDGIWGDGMPCMTREDHEQKDKNRNENTLQEEGTM</sequence>
<dbReference type="AlphaFoldDB" id="A0AAV7MKF5"/>
<comment type="caution">
    <text evidence="2">The sequence shown here is derived from an EMBL/GenBank/DDBJ whole genome shotgun (WGS) entry which is preliminary data.</text>
</comment>
<dbReference type="EMBL" id="JANPWB010000013">
    <property type="protein sequence ID" value="KAJ1103554.1"/>
    <property type="molecule type" value="Genomic_DNA"/>
</dbReference>
<feature type="compositionally biased region" description="Polar residues" evidence="1">
    <location>
        <begin position="208"/>
        <end position="217"/>
    </location>
</feature>
<feature type="region of interest" description="Disordered" evidence="1">
    <location>
        <begin position="195"/>
        <end position="217"/>
    </location>
</feature>
<reference evidence="2" key="1">
    <citation type="journal article" date="2022" name="bioRxiv">
        <title>Sequencing and chromosome-scale assembly of the giantPleurodeles waltlgenome.</title>
        <authorList>
            <person name="Brown T."/>
            <person name="Elewa A."/>
            <person name="Iarovenko S."/>
            <person name="Subramanian E."/>
            <person name="Araus A.J."/>
            <person name="Petzold A."/>
            <person name="Susuki M."/>
            <person name="Suzuki K.-i.T."/>
            <person name="Hayashi T."/>
            <person name="Toyoda A."/>
            <person name="Oliveira C."/>
            <person name="Osipova E."/>
            <person name="Leigh N.D."/>
            <person name="Simon A."/>
            <person name="Yun M.H."/>
        </authorList>
    </citation>
    <scope>NUCLEOTIDE SEQUENCE</scope>
    <source>
        <strain evidence="2">20211129_DDA</strain>
        <tissue evidence="2">Liver</tissue>
    </source>
</reference>
<evidence type="ECO:0000313" key="2">
    <source>
        <dbReference type="EMBL" id="KAJ1103554.1"/>
    </source>
</evidence>
<accession>A0AAV7MKF5</accession>
<keyword evidence="3" id="KW-1185">Reference proteome</keyword>
<gene>
    <name evidence="2" type="ORF">NDU88_000975</name>
</gene>